<evidence type="ECO:0008006" key="3">
    <source>
        <dbReference type="Google" id="ProtNLM"/>
    </source>
</evidence>
<reference evidence="1 2" key="1">
    <citation type="journal article" date="2019" name="Sci. Rep.">
        <title>Orb-weaving spider Araneus ventricosus genome elucidates the spidroin gene catalogue.</title>
        <authorList>
            <person name="Kono N."/>
            <person name="Nakamura H."/>
            <person name="Ohtoshi R."/>
            <person name="Moran D.A.P."/>
            <person name="Shinohara A."/>
            <person name="Yoshida Y."/>
            <person name="Fujiwara M."/>
            <person name="Mori M."/>
            <person name="Tomita M."/>
            <person name="Arakawa K."/>
        </authorList>
    </citation>
    <scope>NUCLEOTIDE SEQUENCE [LARGE SCALE GENOMIC DNA]</scope>
</reference>
<organism evidence="1 2">
    <name type="scientific">Araneus ventricosus</name>
    <name type="common">Orbweaver spider</name>
    <name type="synonym">Epeira ventricosa</name>
    <dbReference type="NCBI Taxonomy" id="182803"/>
    <lineage>
        <taxon>Eukaryota</taxon>
        <taxon>Metazoa</taxon>
        <taxon>Ecdysozoa</taxon>
        <taxon>Arthropoda</taxon>
        <taxon>Chelicerata</taxon>
        <taxon>Arachnida</taxon>
        <taxon>Araneae</taxon>
        <taxon>Araneomorphae</taxon>
        <taxon>Entelegynae</taxon>
        <taxon>Araneoidea</taxon>
        <taxon>Araneidae</taxon>
        <taxon>Araneus</taxon>
    </lineage>
</organism>
<name>A0A4Y2E7J6_ARAVE</name>
<accession>A0A4Y2E7J6</accession>
<comment type="caution">
    <text evidence="1">The sequence shown here is derived from an EMBL/GenBank/DDBJ whole genome shotgun (WGS) entry which is preliminary data.</text>
</comment>
<dbReference type="AlphaFoldDB" id="A0A4Y2E7J6"/>
<evidence type="ECO:0000313" key="2">
    <source>
        <dbReference type="Proteomes" id="UP000499080"/>
    </source>
</evidence>
<keyword evidence="2" id="KW-1185">Reference proteome</keyword>
<dbReference type="EMBL" id="BGPR01000531">
    <property type="protein sequence ID" value="GBM25123.1"/>
    <property type="molecule type" value="Genomic_DNA"/>
</dbReference>
<proteinExistence type="predicted"/>
<sequence>MRAAVDLVLKDGVPLREAARRFDGMSFRTLFRYMRKKLENDDFFSNRLMAPKYDIRKILSSDQEKELATYMIKCSQMCYGKSTKVFHRLAFQKAQKIASQFLHLLKRNKRQVLIGYVDFSNATLRFPYDNPEISNPRTLDIAGVMITHCTSLQL</sequence>
<evidence type="ECO:0000313" key="1">
    <source>
        <dbReference type="EMBL" id="GBM25123.1"/>
    </source>
</evidence>
<dbReference type="Proteomes" id="UP000499080">
    <property type="component" value="Unassembled WGS sequence"/>
</dbReference>
<protein>
    <recommendedName>
        <fullName evidence="3">HTH psq-type domain-containing protein</fullName>
    </recommendedName>
</protein>
<gene>
    <name evidence="1" type="ORF">AVEN_96689_1</name>
</gene>
<dbReference type="OrthoDB" id="4327074at2759"/>